<dbReference type="EMBL" id="KZ819195">
    <property type="protein sequence ID" value="PWY99557.1"/>
    <property type="molecule type" value="Genomic_DNA"/>
</dbReference>
<name>A0A317XNV0_9BASI</name>
<proteinExistence type="predicted"/>
<gene>
    <name evidence="1" type="ORF">BCV70DRAFT_120493</name>
</gene>
<evidence type="ECO:0000313" key="1">
    <source>
        <dbReference type="EMBL" id="PWY99557.1"/>
    </source>
</evidence>
<sequence length="112" mass="12263">MRGGNTTENTAYSIQYPVTNMARLKKALTPPTHTTFLCFAFDGRFVVYLSGPSYLLAVTVLYCIPPPIINPAFATFSIPPVLLDFCIPTHFPSPSLVLFCPSSYPTISTPSQ</sequence>
<evidence type="ECO:0000313" key="2">
    <source>
        <dbReference type="Proteomes" id="UP000246740"/>
    </source>
</evidence>
<dbReference type="AlphaFoldDB" id="A0A317XNV0"/>
<protein>
    <submittedName>
        <fullName evidence="1">Uncharacterized protein</fullName>
    </submittedName>
</protein>
<dbReference type="InParanoid" id="A0A317XNV0"/>
<keyword evidence="2" id="KW-1185">Reference proteome</keyword>
<organism evidence="1 2">
    <name type="scientific">Testicularia cyperi</name>
    <dbReference type="NCBI Taxonomy" id="1882483"/>
    <lineage>
        <taxon>Eukaryota</taxon>
        <taxon>Fungi</taxon>
        <taxon>Dikarya</taxon>
        <taxon>Basidiomycota</taxon>
        <taxon>Ustilaginomycotina</taxon>
        <taxon>Ustilaginomycetes</taxon>
        <taxon>Ustilaginales</taxon>
        <taxon>Anthracoideaceae</taxon>
        <taxon>Testicularia</taxon>
    </lineage>
</organism>
<dbReference type="Proteomes" id="UP000246740">
    <property type="component" value="Unassembled WGS sequence"/>
</dbReference>
<reference evidence="1 2" key="1">
    <citation type="journal article" date="2018" name="Mol. Biol. Evol.">
        <title>Broad Genomic Sampling Reveals a Smut Pathogenic Ancestry of the Fungal Clade Ustilaginomycotina.</title>
        <authorList>
            <person name="Kijpornyongpan T."/>
            <person name="Mondo S.J."/>
            <person name="Barry K."/>
            <person name="Sandor L."/>
            <person name="Lee J."/>
            <person name="Lipzen A."/>
            <person name="Pangilinan J."/>
            <person name="LaButti K."/>
            <person name="Hainaut M."/>
            <person name="Henrissat B."/>
            <person name="Grigoriev I.V."/>
            <person name="Spatafora J.W."/>
            <person name="Aime M.C."/>
        </authorList>
    </citation>
    <scope>NUCLEOTIDE SEQUENCE [LARGE SCALE GENOMIC DNA]</scope>
    <source>
        <strain evidence="1 2">MCA 3645</strain>
    </source>
</reference>
<accession>A0A317XNV0</accession>